<sequence length="130" mass="15154">MSSVVLFDGDCHVCNWSIQFIMKRDPSAKFKFASLQGDIGRKMTKTYKSDPMIDSVLLVENDQMWSKSTAALRICRELEGPVRYLSLGLLIPKPLRDLVYDGIARNRFHWFGRKEQCELPTKEERRRLLD</sequence>
<keyword evidence="2" id="KW-1185">Reference proteome</keyword>
<evidence type="ECO:0000313" key="1">
    <source>
        <dbReference type="EMBL" id="KIL47355.1"/>
    </source>
</evidence>
<gene>
    <name evidence="1" type="ORF">KR50_15220</name>
</gene>
<evidence type="ECO:0008006" key="3">
    <source>
        <dbReference type="Google" id="ProtNLM"/>
    </source>
</evidence>
<dbReference type="InterPro" id="IPR052927">
    <property type="entry name" value="DCC_oxidoreductase"/>
</dbReference>
<dbReference type="PANTHER" id="PTHR33639">
    <property type="entry name" value="THIOL-DISULFIDE OXIDOREDUCTASE DCC"/>
    <property type="match status" value="1"/>
</dbReference>
<comment type="caution">
    <text evidence="1">The sequence shown here is derived from an EMBL/GenBank/DDBJ whole genome shotgun (WGS) entry which is preliminary data.</text>
</comment>
<dbReference type="InterPro" id="IPR007263">
    <property type="entry name" value="DCC1-like"/>
</dbReference>
<evidence type="ECO:0000313" key="2">
    <source>
        <dbReference type="Proteomes" id="UP000031972"/>
    </source>
</evidence>
<accession>A0A0C2RAL2</accession>
<proteinExistence type="predicted"/>
<dbReference type="PANTHER" id="PTHR33639:SF2">
    <property type="entry name" value="DUF393 DOMAIN-CONTAINING PROTEIN"/>
    <property type="match status" value="1"/>
</dbReference>
<name>A0A0C2RAL2_9BACL</name>
<organism evidence="1 2">
    <name type="scientific">Jeotgalibacillus campisalis</name>
    <dbReference type="NCBI Taxonomy" id="220754"/>
    <lineage>
        <taxon>Bacteria</taxon>
        <taxon>Bacillati</taxon>
        <taxon>Bacillota</taxon>
        <taxon>Bacilli</taxon>
        <taxon>Bacillales</taxon>
        <taxon>Caryophanaceae</taxon>
        <taxon>Jeotgalibacillus</taxon>
    </lineage>
</organism>
<protein>
    <recommendedName>
        <fullName evidence="3">Thiol-disulfide oxidoreductase</fullName>
    </recommendedName>
</protein>
<reference evidence="1 2" key="1">
    <citation type="submission" date="2015-01" db="EMBL/GenBank/DDBJ databases">
        <title>Jeotgalibacillus campisalis genome sequencing.</title>
        <authorList>
            <person name="Goh K.M."/>
            <person name="Chan K.-G."/>
            <person name="Yaakop A.S."/>
            <person name="Ee R."/>
            <person name="Gan H.M."/>
            <person name="Chan C.S."/>
        </authorList>
    </citation>
    <scope>NUCLEOTIDE SEQUENCE [LARGE SCALE GENOMIC DNA]</scope>
    <source>
        <strain evidence="1 2">SF-57</strain>
    </source>
</reference>
<dbReference type="RefSeq" id="WP_041056795.1">
    <property type="nucleotide sequence ID" value="NZ_JXRR01000014.1"/>
</dbReference>
<dbReference type="AlphaFoldDB" id="A0A0C2RAL2"/>
<dbReference type="Proteomes" id="UP000031972">
    <property type="component" value="Unassembled WGS sequence"/>
</dbReference>
<dbReference type="EMBL" id="JXRR01000014">
    <property type="protein sequence ID" value="KIL47355.1"/>
    <property type="molecule type" value="Genomic_DNA"/>
</dbReference>
<dbReference type="GO" id="GO:0015035">
    <property type="term" value="F:protein-disulfide reductase activity"/>
    <property type="evidence" value="ECO:0007669"/>
    <property type="project" value="InterPro"/>
</dbReference>
<dbReference type="Pfam" id="PF04134">
    <property type="entry name" value="DCC1-like"/>
    <property type="match status" value="1"/>
</dbReference>
<dbReference type="OrthoDB" id="9785438at2"/>
<dbReference type="PATRIC" id="fig|220754.4.peg.1545"/>